<dbReference type="EMBL" id="SMBP01000003">
    <property type="protein sequence ID" value="TCU62753.1"/>
    <property type="molecule type" value="Genomic_DNA"/>
</dbReference>
<evidence type="ECO:0000313" key="1">
    <source>
        <dbReference type="EMBL" id="TCU62753.1"/>
    </source>
</evidence>
<protein>
    <submittedName>
        <fullName evidence="1">Uncharacterized protein</fullName>
    </submittedName>
</protein>
<name>A0A4R3TN14_9FIRM</name>
<reference evidence="1 2" key="1">
    <citation type="submission" date="2019-03" db="EMBL/GenBank/DDBJ databases">
        <title>Genomic Encyclopedia of Type Strains, Phase IV (KMG-IV): sequencing the most valuable type-strain genomes for metagenomic binning, comparative biology and taxonomic classification.</title>
        <authorList>
            <person name="Goeker M."/>
        </authorList>
    </citation>
    <scope>NUCLEOTIDE SEQUENCE [LARGE SCALE GENOMIC DNA]</scope>
    <source>
        <strain evidence="1 2">DSM 29481</strain>
    </source>
</reference>
<comment type="caution">
    <text evidence="1">The sequence shown here is derived from an EMBL/GenBank/DDBJ whole genome shotgun (WGS) entry which is preliminary data.</text>
</comment>
<dbReference type="AlphaFoldDB" id="A0A4R3TN14"/>
<gene>
    <name evidence="1" type="ORF">EDD61_103168</name>
</gene>
<keyword evidence="2" id="KW-1185">Reference proteome</keyword>
<evidence type="ECO:0000313" key="2">
    <source>
        <dbReference type="Proteomes" id="UP000295773"/>
    </source>
</evidence>
<accession>A0A4R3TN14</accession>
<proteinExistence type="predicted"/>
<dbReference type="RefSeq" id="WP_262265286.1">
    <property type="nucleotide sequence ID" value="NZ_JAOBSS010000004.1"/>
</dbReference>
<organism evidence="1 2">
    <name type="scientific">Longicatena caecimuris</name>
    <dbReference type="NCBI Taxonomy" id="1796635"/>
    <lineage>
        <taxon>Bacteria</taxon>
        <taxon>Bacillati</taxon>
        <taxon>Bacillota</taxon>
        <taxon>Erysipelotrichia</taxon>
        <taxon>Erysipelotrichales</taxon>
        <taxon>Erysipelotrichaceae</taxon>
        <taxon>Longicatena</taxon>
    </lineage>
</organism>
<dbReference type="Proteomes" id="UP000295773">
    <property type="component" value="Unassembled WGS sequence"/>
</dbReference>
<sequence length="100" mass="11283">MKKGKIILGKYRNINFYIRSRKAVQYEKPHEDTALTMVIAGLTSRTDITPYTVAQYAQKHHYYVNGIGSSWDLISEGGSAFGVKAHVMGTDKGSIYLRLR</sequence>